<dbReference type="PROSITE" id="PS50893">
    <property type="entry name" value="ABC_TRANSPORTER_2"/>
    <property type="match status" value="1"/>
</dbReference>
<dbReference type="SUPFAM" id="SSF90123">
    <property type="entry name" value="ABC transporter transmembrane region"/>
    <property type="match status" value="1"/>
</dbReference>
<dbReference type="SUPFAM" id="SSF52540">
    <property type="entry name" value="P-loop containing nucleoside triphosphate hydrolases"/>
    <property type="match status" value="1"/>
</dbReference>
<dbReference type="EMBL" id="FNON01000001">
    <property type="protein sequence ID" value="SDW65276.1"/>
    <property type="molecule type" value="Genomic_DNA"/>
</dbReference>
<dbReference type="PANTHER" id="PTHR43394">
    <property type="entry name" value="ATP-DEPENDENT PERMEASE MDL1, MITOCHONDRIAL"/>
    <property type="match status" value="1"/>
</dbReference>
<dbReference type="InterPro" id="IPR027417">
    <property type="entry name" value="P-loop_NTPase"/>
</dbReference>
<evidence type="ECO:0000256" key="2">
    <source>
        <dbReference type="ARBA" id="ARBA00022692"/>
    </source>
</evidence>
<dbReference type="Gene3D" id="1.20.1560.10">
    <property type="entry name" value="ABC transporter type 1, transmembrane domain"/>
    <property type="match status" value="1"/>
</dbReference>
<dbReference type="GO" id="GO:0016887">
    <property type="term" value="F:ATP hydrolysis activity"/>
    <property type="evidence" value="ECO:0007669"/>
    <property type="project" value="InterPro"/>
</dbReference>
<dbReference type="InterPro" id="IPR003439">
    <property type="entry name" value="ABC_transporter-like_ATP-bd"/>
</dbReference>
<feature type="transmembrane region" description="Helical" evidence="6">
    <location>
        <begin position="246"/>
        <end position="268"/>
    </location>
</feature>
<proteinExistence type="predicted"/>
<dbReference type="Proteomes" id="UP000199515">
    <property type="component" value="Unassembled WGS sequence"/>
</dbReference>
<feature type="region of interest" description="Disordered" evidence="5">
    <location>
        <begin position="318"/>
        <end position="339"/>
    </location>
</feature>
<evidence type="ECO:0000256" key="6">
    <source>
        <dbReference type="SAM" id="Phobius"/>
    </source>
</evidence>
<keyword evidence="10" id="KW-1185">Reference proteome</keyword>
<dbReference type="PROSITE" id="PS50929">
    <property type="entry name" value="ABC_TM1F"/>
    <property type="match status" value="1"/>
</dbReference>
<feature type="transmembrane region" description="Helical" evidence="6">
    <location>
        <begin position="60"/>
        <end position="78"/>
    </location>
</feature>
<dbReference type="Pfam" id="PF00664">
    <property type="entry name" value="ABC_membrane"/>
    <property type="match status" value="1"/>
</dbReference>
<dbReference type="GO" id="GO:0015421">
    <property type="term" value="F:ABC-type oligopeptide transporter activity"/>
    <property type="evidence" value="ECO:0007669"/>
    <property type="project" value="TreeGrafter"/>
</dbReference>
<evidence type="ECO:0000313" key="9">
    <source>
        <dbReference type="EMBL" id="SDW65276.1"/>
    </source>
</evidence>
<evidence type="ECO:0000259" key="7">
    <source>
        <dbReference type="PROSITE" id="PS50893"/>
    </source>
</evidence>
<feature type="transmembrane region" description="Helical" evidence="6">
    <location>
        <begin position="280"/>
        <end position="301"/>
    </location>
</feature>
<evidence type="ECO:0000256" key="4">
    <source>
        <dbReference type="ARBA" id="ARBA00023136"/>
    </source>
</evidence>
<reference evidence="9 10" key="1">
    <citation type="submission" date="2016-10" db="EMBL/GenBank/DDBJ databases">
        <authorList>
            <person name="de Groot N.N."/>
        </authorList>
    </citation>
    <scope>NUCLEOTIDE SEQUENCE [LARGE SCALE GENOMIC DNA]</scope>
    <source>
        <strain evidence="9 10">CPCC 202699</strain>
    </source>
</reference>
<dbReference type="PROSITE" id="PS00211">
    <property type="entry name" value="ABC_TRANSPORTER_1"/>
    <property type="match status" value="1"/>
</dbReference>
<feature type="transmembrane region" description="Helical" evidence="6">
    <location>
        <begin position="132"/>
        <end position="153"/>
    </location>
</feature>
<evidence type="ECO:0000259" key="8">
    <source>
        <dbReference type="PROSITE" id="PS50929"/>
    </source>
</evidence>
<evidence type="ECO:0000313" key="10">
    <source>
        <dbReference type="Proteomes" id="UP000199515"/>
    </source>
</evidence>
<keyword evidence="4 6" id="KW-0472">Membrane</keyword>
<organism evidence="9 10">
    <name type="scientific">Amycolatopsis xylanica</name>
    <dbReference type="NCBI Taxonomy" id="589385"/>
    <lineage>
        <taxon>Bacteria</taxon>
        <taxon>Bacillati</taxon>
        <taxon>Actinomycetota</taxon>
        <taxon>Actinomycetes</taxon>
        <taxon>Pseudonocardiales</taxon>
        <taxon>Pseudonocardiaceae</taxon>
        <taxon>Amycolatopsis</taxon>
    </lineage>
</organism>
<dbReference type="CDD" id="cd07346">
    <property type="entry name" value="ABC_6TM_exporters"/>
    <property type="match status" value="1"/>
</dbReference>
<dbReference type="OrthoDB" id="4966664at2"/>
<evidence type="ECO:0000256" key="3">
    <source>
        <dbReference type="ARBA" id="ARBA00022989"/>
    </source>
</evidence>
<dbReference type="InterPro" id="IPR017871">
    <property type="entry name" value="ABC_transporter-like_CS"/>
</dbReference>
<dbReference type="InterPro" id="IPR039421">
    <property type="entry name" value="Type_1_exporter"/>
</dbReference>
<feature type="transmembrane region" description="Helical" evidence="6">
    <location>
        <begin position="21"/>
        <end position="40"/>
    </location>
</feature>
<name>A0A1H2VAB0_9PSEU</name>
<dbReference type="Pfam" id="PF00005">
    <property type="entry name" value="ABC_tran"/>
    <property type="match status" value="1"/>
</dbReference>
<feature type="domain" description="ABC transmembrane type-1" evidence="8">
    <location>
        <begin position="24"/>
        <end position="303"/>
    </location>
</feature>
<protein>
    <submittedName>
        <fullName evidence="9">ABC-type multidrug transport system, ATPase and permease component</fullName>
    </submittedName>
</protein>
<dbReference type="RefSeq" id="WP_091287435.1">
    <property type="nucleotide sequence ID" value="NZ_FNON01000001.1"/>
</dbReference>
<evidence type="ECO:0000256" key="5">
    <source>
        <dbReference type="SAM" id="MobiDB-lite"/>
    </source>
</evidence>
<dbReference type="GO" id="GO:0005886">
    <property type="term" value="C:plasma membrane"/>
    <property type="evidence" value="ECO:0007669"/>
    <property type="project" value="UniProtKB-SubCell"/>
</dbReference>
<dbReference type="GO" id="GO:0005524">
    <property type="term" value="F:ATP binding"/>
    <property type="evidence" value="ECO:0007669"/>
    <property type="project" value="InterPro"/>
</dbReference>
<accession>A0A1H2VAB0</accession>
<dbReference type="AlphaFoldDB" id="A0A1H2VAB0"/>
<gene>
    <name evidence="9" type="ORF">SAMN05421504_1011161</name>
</gene>
<dbReference type="PANTHER" id="PTHR43394:SF1">
    <property type="entry name" value="ATP-BINDING CASSETTE SUB-FAMILY B MEMBER 10, MITOCHONDRIAL"/>
    <property type="match status" value="1"/>
</dbReference>
<comment type="subcellular location">
    <subcellularLocation>
        <location evidence="1">Cell membrane</location>
        <topology evidence="1">Multi-pass membrane protein</topology>
    </subcellularLocation>
</comment>
<dbReference type="InterPro" id="IPR036640">
    <property type="entry name" value="ABC1_TM_sf"/>
</dbReference>
<dbReference type="STRING" id="589385.SAMN05421504_1011161"/>
<feature type="domain" description="ABC transporter" evidence="7">
    <location>
        <begin position="286"/>
        <end position="551"/>
    </location>
</feature>
<feature type="transmembrane region" description="Helical" evidence="6">
    <location>
        <begin position="159"/>
        <end position="180"/>
    </location>
</feature>
<evidence type="ECO:0000256" key="1">
    <source>
        <dbReference type="ARBA" id="ARBA00004651"/>
    </source>
</evidence>
<sequence>MIAWGPGRYLWWLTMRQRWRVLRGALVGTAWMLTLALPPYLLSHAIDDGLRAHDPRALTWWALSLFGAGLLLAWLGTFRHRTMTFVRMDASLRTADLVTRHAAGLGAVLPRRMTGGEVVTIGAADVINIGKALTMTGPGVGAVIAFCVIAAVLFPISPLLAAVILIGVPVLALIIGPLLTRLQRAETGYREHQGALTARAADLISGLRVLCGIGGKDFFATRYHRASRHLRTEGYRVGAVSSWIDALAAGLPAVFLATVTWLAARMAVTGAITTGELVAVYGYVAVLVIPVDFIVASATDVGRGIVAARRVTTLLNLRPQPADGDHPGPTGPADLHDPATGLTVPSGRMLALAPADPADALALIDRLGRYTDSAATWGGTPLTRIPLADIRARVLVADNDSHLFAGPLRETVATHRDHPGHEITAAVHAVAAEDIIDALPDGLDSTVDAGGRNLSGGQRQRLRLARALLADPEVLLLVEPTSAVDAHTESIIARRLHTARTGRTTVVVTTSPLLLDQADTVAYLAHGHIQATGTHAALLETCPGYQRLVFRG</sequence>
<dbReference type="InterPro" id="IPR011527">
    <property type="entry name" value="ABC1_TM_dom"/>
</dbReference>
<dbReference type="Gene3D" id="3.40.50.300">
    <property type="entry name" value="P-loop containing nucleotide triphosphate hydrolases"/>
    <property type="match status" value="1"/>
</dbReference>
<keyword evidence="2 6" id="KW-0812">Transmembrane</keyword>
<keyword evidence="3 6" id="KW-1133">Transmembrane helix</keyword>